<keyword evidence="3" id="KW-1185">Reference proteome</keyword>
<feature type="compositionally biased region" description="Polar residues" evidence="1">
    <location>
        <begin position="63"/>
        <end position="77"/>
    </location>
</feature>
<dbReference type="AlphaFoldDB" id="A0AAV0WB63"/>
<reference evidence="2 3" key="1">
    <citation type="submission" date="2023-01" db="EMBL/GenBank/DDBJ databases">
        <authorList>
            <person name="Whitehead M."/>
        </authorList>
    </citation>
    <scope>NUCLEOTIDE SEQUENCE [LARGE SCALE GENOMIC DNA]</scope>
</reference>
<feature type="region of interest" description="Disordered" evidence="1">
    <location>
        <begin position="242"/>
        <end position="286"/>
    </location>
</feature>
<organism evidence="2 3">
    <name type="scientific">Macrosiphum euphorbiae</name>
    <name type="common">potato aphid</name>
    <dbReference type="NCBI Taxonomy" id="13131"/>
    <lineage>
        <taxon>Eukaryota</taxon>
        <taxon>Metazoa</taxon>
        <taxon>Ecdysozoa</taxon>
        <taxon>Arthropoda</taxon>
        <taxon>Hexapoda</taxon>
        <taxon>Insecta</taxon>
        <taxon>Pterygota</taxon>
        <taxon>Neoptera</taxon>
        <taxon>Paraneoptera</taxon>
        <taxon>Hemiptera</taxon>
        <taxon>Sternorrhyncha</taxon>
        <taxon>Aphidomorpha</taxon>
        <taxon>Aphidoidea</taxon>
        <taxon>Aphididae</taxon>
        <taxon>Macrosiphini</taxon>
        <taxon>Macrosiphum</taxon>
    </lineage>
</organism>
<evidence type="ECO:0000256" key="1">
    <source>
        <dbReference type="SAM" id="MobiDB-lite"/>
    </source>
</evidence>
<evidence type="ECO:0000313" key="2">
    <source>
        <dbReference type="EMBL" id="CAI6353120.1"/>
    </source>
</evidence>
<dbReference type="Proteomes" id="UP001160148">
    <property type="component" value="Unassembled WGS sequence"/>
</dbReference>
<sequence>MGLNHQLPRNHPLIVFFGNTLKMSHGDGSMAADNYVANVLRVLNYVHQHLVDSGFPPRHWSDSGLQSSPVPSEQIGLSSPLRGNDVDWKDVTDNDDEDIRPRRRTCAETLAMNKDTLMVKYCPLCEFMTTSNKLSRHIANKHSDKIRKPRKVNIKHICAFITSESRKSYSVIPMSVIKRTPGAFWDDRSYRATAHQLTVMGRMKVYGGSWDLPGVPVTTNPFRAYILNVDDVADRYTRCLPPPVPQPQPPVSATGITPPVPKTPLAPARAEKPSTTAVPPEPSPTKGLHSVCSLRIKFKDSGPTCSVYIA</sequence>
<dbReference type="EMBL" id="CARXXK010000002">
    <property type="protein sequence ID" value="CAI6353120.1"/>
    <property type="molecule type" value="Genomic_DNA"/>
</dbReference>
<proteinExistence type="predicted"/>
<evidence type="ECO:0000313" key="3">
    <source>
        <dbReference type="Proteomes" id="UP001160148"/>
    </source>
</evidence>
<name>A0AAV0WB63_9HEMI</name>
<protein>
    <recommendedName>
        <fullName evidence="4">BED-type domain-containing protein</fullName>
    </recommendedName>
</protein>
<gene>
    <name evidence="2" type="ORF">MEUPH1_LOCUS9277</name>
</gene>
<evidence type="ECO:0008006" key="4">
    <source>
        <dbReference type="Google" id="ProtNLM"/>
    </source>
</evidence>
<accession>A0AAV0WB63</accession>
<feature type="region of interest" description="Disordered" evidence="1">
    <location>
        <begin position="61"/>
        <end position="95"/>
    </location>
</feature>
<comment type="caution">
    <text evidence="2">The sequence shown here is derived from an EMBL/GenBank/DDBJ whole genome shotgun (WGS) entry which is preliminary data.</text>
</comment>